<protein>
    <submittedName>
        <fullName evidence="4">Sugar transferase</fullName>
    </submittedName>
</protein>
<keyword evidence="2" id="KW-0812">Transmembrane</keyword>
<keyword evidence="4" id="KW-0808">Transferase</keyword>
<dbReference type="RefSeq" id="WP_275419202.1">
    <property type="nucleotide sequence ID" value="NZ_CP106878.1"/>
</dbReference>
<keyword evidence="2" id="KW-0472">Membrane</keyword>
<organism evidence="4 5">
    <name type="scientific">Fervidibacillus albus</name>
    <dbReference type="NCBI Taxonomy" id="2980026"/>
    <lineage>
        <taxon>Bacteria</taxon>
        <taxon>Bacillati</taxon>
        <taxon>Bacillota</taxon>
        <taxon>Bacilli</taxon>
        <taxon>Bacillales</taxon>
        <taxon>Bacillaceae</taxon>
        <taxon>Fervidibacillus</taxon>
    </lineage>
</organism>
<gene>
    <name evidence="4" type="ORF">OE104_14535</name>
</gene>
<dbReference type="Proteomes" id="UP001164718">
    <property type="component" value="Chromosome"/>
</dbReference>
<feature type="domain" description="Bacterial sugar transferase" evidence="3">
    <location>
        <begin position="2"/>
        <end position="190"/>
    </location>
</feature>
<dbReference type="AlphaFoldDB" id="A0A9E8LXB6"/>
<reference evidence="4" key="1">
    <citation type="submission" date="2022-09" db="EMBL/GenBank/DDBJ databases">
        <title>Complete Genomes of Fervidibacillus albus and Fervidibacillus halotolerans isolated from tidal flat sediments.</title>
        <authorList>
            <person name="Kwon K.K."/>
            <person name="Yang S.-H."/>
            <person name="Park M.J."/>
            <person name="Oh H.-M."/>
        </authorList>
    </citation>
    <scope>NUCLEOTIDE SEQUENCE</scope>
    <source>
        <strain evidence="4">MEBiC13591</strain>
    </source>
</reference>
<dbReference type="Pfam" id="PF02397">
    <property type="entry name" value="Bac_transf"/>
    <property type="match status" value="1"/>
</dbReference>
<keyword evidence="5" id="KW-1185">Reference proteome</keyword>
<comment type="similarity">
    <text evidence="1">Belongs to the bacterial sugar transferase family.</text>
</comment>
<dbReference type="PANTHER" id="PTHR30576">
    <property type="entry name" value="COLANIC BIOSYNTHESIS UDP-GLUCOSE LIPID CARRIER TRANSFERASE"/>
    <property type="match status" value="1"/>
</dbReference>
<dbReference type="InterPro" id="IPR003362">
    <property type="entry name" value="Bact_transf"/>
</dbReference>
<dbReference type="KEGG" id="faf:OE104_14535"/>
<sequence>MTDILGAIFGLLISSPLFIIIFVMYFFGENKGPVFFKQLRYGKDGKLFYIYKFRSMVVNADQKLKANKALYQKYLKNNYKLDPGEDPRITKLGRFLRKTSLDELPQFFNVLKGDMSLVGPRPIVEEELQEYKDRKRDFLSVKPGITGYWQVSGRSDVGYPERADLELYYVYNQSLQLDLKIMLKTILVVFLKKGAF</sequence>
<evidence type="ECO:0000259" key="3">
    <source>
        <dbReference type="Pfam" id="PF02397"/>
    </source>
</evidence>
<name>A0A9E8LXB6_9BACI</name>
<evidence type="ECO:0000256" key="1">
    <source>
        <dbReference type="ARBA" id="ARBA00006464"/>
    </source>
</evidence>
<feature type="transmembrane region" description="Helical" evidence="2">
    <location>
        <begin position="6"/>
        <end position="27"/>
    </location>
</feature>
<accession>A0A9E8LXB6</accession>
<dbReference type="EMBL" id="CP106878">
    <property type="protein sequence ID" value="WAA11380.1"/>
    <property type="molecule type" value="Genomic_DNA"/>
</dbReference>
<evidence type="ECO:0000256" key="2">
    <source>
        <dbReference type="SAM" id="Phobius"/>
    </source>
</evidence>
<dbReference type="GO" id="GO:0016780">
    <property type="term" value="F:phosphotransferase activity, for other substituted phosphate groups"/>
    <property type="evidence" value="ECO:0007669"/>
    <property type="project" value="TreeGrafter"/>
</dbReference>
<evidence type="ECO:0000313" key="4">
    <source>
        <dbReference type="EMBL" id="WAA11380.1"/>
    </source>
</evidence>
<evidence type="ECO:0000313" key="5">
    <source>
        <dbReference type="Proteomes" id="UP001164718"/>
    </source>
</evidence>
<keyword evidence="2" id="KW-1133">Transmembrane helix</keyword>
<proteinExistence type="inferred from homology"/>
<dbReference type="PANTHER" id="PTHR30576:SF0">
    <property type="entry name" value="UNDECAPRENYL-PHOSPHATE N-ACETYLGALACTOSAMINYL 1-PHOSPHATE TRANSFERASE-RELATED"/>
    <property type="match status" value="1"/>
</dbReference>